<evidence type="ECO:0000313" key="2">
    <source>
        <dbReference type="Proteomes" id="UP000185502"/>
    </source>
</evidence>
<gene>
    <name evidence="1" type="ORF">N187_03715</name>
</gene>
<sequence length="524" mass="59153">MTNHKNSFFIKEGPKEVNFDMSSVFLDHLADGGKTVSLHSEEIKDLLDEKLLRLDDSLKQRHSELVDYLRKVEGRISRVEDEILGRGVNSLKELDGLNVKVINPMGSQNDPNVKDNDFDELVKKDSNLPNVSLDQEELDALLEGLNEISRDDKKGFSSNLENDSDIDISFETTSKNEFNSLDANNNLYSGVEKNIHDVVGEPFNKEGKVSLGVDSTIFQDNDSLGQSPDLGMSNVIHSDGNKLQEDFITNLGEDNQGLIEPTVDQSLINSDSDINVNSHLDNFIFNEVLSDVTNLQEGNSSSYKQDNFDKHDFLDYSLCTVKYSDKNLEDLDSRKFEEEEDKELSNFNDINASKMDGVDVNLSDNASLHKGNDGIDSGVLKQKQEIDDISSGLKKLDNFEDVLKADLNCVDLQDCIQNFEEKNLYDNEASDLEEKVDQYDLKDQDIGDNSASDFSFADVEAIINKFDDNEYLSKIKLGDKERTVLVKFISRLESDLDSSPKGNSFKIKKEYEILQKIKRLLIRE</sequence>
<reference evidence="1" key="1">
    <citation type="submission" date="2015-12" db="EMBL/GenBank/DDBJ databases">
        <title>Chromosome of the avian spirochetosis agent Borrelia anserina Es.</title>
        <authorList>
            <person name="Elbir H."/>
            <person name="Sitlani P."/>
            <person name="Bergstroem S."/>
            <person name="Barbour A.G."/>
        </authorList>
    </citation>
    <scope>NUCLEOTIDE SEQUENCE [LARGE SCALE GENOMIC DNA]</scope>
    <source>
        <strain evidence="1">Es</strain>
    </source>
</reference>
<dbReference type="Proteomes" id="UP000185502">
    <property type="component" value="Chromosome"/>
</dbReference>
<protein>
    <submittedName>
        <fullName evidence="1">Uncharacterized protein</fullName>
    </submittedName>
</protein>
<name>A0ABM6FV38_BORAN</name>
<accession>A0ABM6FV38</accession>
<organism evidence="1 2">
    <name type="scientific">Borrelia anserina Es</name>
    <dbReference type="NCBI Taxonomy" id="1365188"/>
    <lineage>
        <taxon>Bacteria</taxon>
        <taxon>Pseudomonadati</taxon>
        <taxon>Spirochaetota</taxon>
        <taxon>Spirochaetia</taxon>
        <taxon>Spirochaetales</taxon>
        <taxon>Borreliaceae</taxon>
        <taxon>Borrelia</taxon>
    </lineage>
</organism>
<dbReference type="RefSeq" id="WP_025419897.1">
    <property type="nucleotide sequence ID" value="NZ_CP013704.1"/>
</dbReference>
<proteinExistence type="predicted"/>
<dbReference type="EMBL" id="CP013704">
    <property type="protein sequence ID" value="APR65170.1"/>
    <property type="molecule type" value="Genomic_DNA"/>
</dbReference>
<evidence type="ECO:0000313" key="1">
    <source>
        <dbReference type="EMBL" id="APR65170.1"/>
    </source>
</evidence>
<keyword evidence="2" id="KW-1185">Reference proteome</keyword>